<dbReference type="PRINTS" id="PR00463">
    <property type="entry name" value="EP450I"/>
</dbReference>
<dbReference type="GO" id="GO:0005506">
    <property type="term" value="F:iron ion binding"/>
    <property type="evidence" value="ECO:0007669"/>
    <property type="project" value="InterPro"/>
</dbReference>
<comment type="subcellular location">
    <subcellularLocation>
        <location evidence="2">Membrane</location>
    </subcellularLocation>
</comment>
<dbReference type="SUPFAM" id="SSF48264">
    <property type="entry name" value="Cytochrome P450"/>
    <property type="match status" value="1"/>
</dbReference>
<keyword evidence="9" id="KW-0560">Oxidoreductase</keyword>
<dbReference type="GO" id="GO:0004497">
    <property type="term" value="F:monooxygenase activity"/>
    <property type="evidence" value="ECO:0007669"/>
    <property type="project" value="UniProtKB-KW"/>
</dbReference>
<accession>A0A8S0W8K6</accession>
<dbReference type="GO" id="GO:0016020">
    <property type="term" value="C:membrane"/>
    <property type="evidence" value="ECO:0007669"/>
    <property type="project" value="UniProtKB-SubCell"/>
</dbReference>
<proteinExistence type="inferred from homology"/>
<evidence type="ECO:0000256" key="9">
    <source>
        <dbReference type="ARBA" id="ARBA00023002"/>
    </source>
</evidence>
<keyword evidence="7 13" id="KW-0479">Metal-binding</keyword>
<evidence type="ECO:0000256" key="5">
    <source>
        <dbReference type="ARBA" id="ARBA00022617"/>
    </source>
</evidence>
<dbReference type="InterPro" id="IPR036396">
    <property type="entry name" value="Cyt_P450_sf"/>
</dbReference>
<dbReference type="InterPro" id="IPR050121">
    <property type="entry name" value="Cytochrome_P450_monoxygenase"/>
</dbReference>
<evidence type="ECO:0000256" key="7">
    <source>
        <dbReference type="ARBA" id="ARBA00022723"/>
    </source>
</evidence>
<evidence type="ECO:0000256" key="12">
    <source>
        <dbReference type="ARBA" id="ARBA00023136"/>
    </source>
</evidence>
<dbReference type="InterPro" id="IPR001128">
    <property type="entry name" value="Cyt_P450"/>
</dbReference>
<dbReference type="GO" id="GO:0016705">
    <property type="term" value="F:oxidoreductase activity, acting on paired donors, with incorporation or reduction of molecular oxygen"/>
    <property type="evidence" value="ECO:0007669"/>
    <property type="project" value="InterPro"/>
</dbReference>
<evidence type="ECO:0000256" key="11">
    <source>
        <dbReference type="ARBA" id="ARBA00023033"/>
    </source>
</evidence>
<keyword evidence="6" id="KW-0812">Transmembrane</keyword>
<keyword evidence="10 13" id="KW-0408">Iron</keyword>
<keyword evidence="11" id="KW-0503">Monooxygenase</keyword>
<dbReference type="GO" id="GO:0020037">
    <property type="term" value="F:heme binding"/>
    <property type="evidence" value="ECO:0007669"/>
    <property type="project" value="InterPro"/>
</dbReference>
<keyword evidence="8" id="KW-1133">Transmembrane helix</keyword>
<evidence type="ECO:0000256" key="3">
    <source>
        <dbReference type="ARBA" id="ARBA00004721"/>
    </source>
</evidence>
<organism evidence="15 16">
    <name type="scientific">Cyclocybe aegerita</name>
    <name type="common">Black poplar mushroom</name>
    <name type="synonym">Agrocybe aegerita</name>
    <dbReference type="NCBI Taxonomy" id="1973307"/>
    <lineage>
        <taxon>Eukaryota</taxon>
        <taxon>Fungi</taxon>
        <taxon>Dikarya</taxon>
        <taxon>Basidiomycota</taxon>
        <taxon>Agaricomycotina</taxon>
        <taxon>Agaricomycetes</taxon>
        <taxon>Agaricomycetidae</taxon>
        <taxon>Agaricales</taxon>
        <taxon>Agaricineae</taxon>
        <taxon>Bolbitiaceae</taxon>
        <taxon>Cyclocybe</taxon>
    </lineage>
</organism>
<feature type="compositionally biased region" description="Low complexity" evidence="14">
    <location>
        <begin position="390"/>
        <end position="414"/>
    </location>
</feature>
<comment type="similarity">
    <text evidence="4">Belongs to the cytochrome P450 family.</text>
</comment>
<dbReference type="PANTHER" id="PTHR24305:SF166">
    <property type="entry name" value="CYTOCHROME P450 12A4, MITOCHONDRIAL-RELATED"/>
    <property type="match status" value="1"/>
</dbReference>
<evidence type="ECO:0000256" key="14">
    <source>
        <dbReference type="SAM" id="MobiDB-lite"/>
    </source>
</evidence>
<feature type="region of interest" description="Disordered" evidence="14">
    <location>
        <begin position="607"/>
        <end position="645"/>
    </location>
</feature>
<keyword evidence="12" id="KW-0472">Membrane</keyword>
<dbReference type="AlphaFoldDB" id="A0A8S0W8K6"/>
<comment type="pathway">
    <text evidence="3">Secondary metabolite biosynthesis; terpenoid biosynthesis.</text>
</comment>
<dbReference type="Pfam" id="PF00067">
    <property type="entry name" value="p450"/>
    <property type="match status" value="2"/>
</dbReference>
<evidence type="ECO:0000256" key="8">
    <source>
        <dbReference type="ARBA" id="ARBA00022989"/>
    </source>
</evidence>
<sequence length="645" mass="71017">MALLLAATLAAVLATVLFFQHFLYLLFRQRTSPLRNLPGPPPPSFLIGNLEEMHDQENTNLIARWEAQYGSTFVYRGFVGACRLMTTDPVAIAHILGNAYDYPKPDFVRDSLAAMAAGHEGILTVEGDDHKRQRKILTPAFSASHIKSLTPIFWDKATQLRDILLSHADAHANGADATTTPTTPNNSNTRQGNPPRIDVLVWLARATLDVIGLAGFGYSFNALTDDTDELAHAFGVIFSSARKFRIVPIIQAWFPFLRRFNPINATMVEAKATMRRIGLALIDEKRRAIEEEEAAARARGLSEKSPCSPTLEEAMASRTAGRDILSVLIRSNMSSVPSQRMSVEEVLCQISTFLAAGHETIASSLTWCLYALARDPQVQARLREALRGVAASSRSSSHSHSSPYSPLYPSSPYSPTSPAPPIANDDAQDLTSLISQCTYLDWVVRESLRLYAPVTTTMRMCGRERDEVPLSVAGEGYVDKSGERRWSVPVRRGDLVAIPIQAVNRSERLWGADAGVFRPERWASPPQDARAIPGLYSNTLTFLNGNPLGGNRSCIGYKFALIEIKIFLYVLIKDIEFTIDPAMVIEKKVNVVTRPFVKSEPHLGNQMPLNISRASHSGSERGREGFAFSSPTISPVPRVPPAPEP</sequence>
<comment type="cofactor">
    <cofactor evidence="1 13">
        <name>heme</name>
        <dbReference type="ChEBI" id="CHEBI:30413"/>
    </cofactor>
</comment>
<feature type="binding site" description="axial binding residue" evidence="13">
    <location>
        <position position="554"/>
    </location>
    <ligand>
        <name>heme</name>
        <dbReference type="ChEBI" id="CHEBI:30413"/>
    </ligand>
    <ligandPart>
        <name>Fe</name>
        <dbReference type="ChEBI" id="CHEBI:18248"/>
    </ligandPart>
</feature>
<feature type="region of interest" description="Disordered" evidence="14">
    <location>
        <begin position="390"/>
        <end position="425"/>
    </location>
</feature>
<dbReference type="Proteomes" id="UP000467700">
    <property type="component" value="Unassembled WGS sequence"/>
</dbReference>
<evidence type="ECO:0000256" key="2">
    <source>
        <dbReference type="ARBA" id="ARBA00004370"/>
    </source>
</evidence>
<feature type="region of interest" description="Disordered" evidence="14">
    <location>
        <begin position="174"/>
        <end position="193"/>
    </location>
</feature>
<keyword evidence="5 13" id="KW-0349">Heme</keyword>
<dbReference type="PRINTS" id="PR00385">
    <property type="entry name" value="P450"/>
</dbReference>
<reference evidence="15 16" key="1">
    <citation type="submission" date="2020-01" db="EMBL/GenBank/DDBJ databases">
        <authorList>
            <person name="Gupta K D."/>
        </authorList>
    </citation>
    <scope>NUCLEOTIDE SEQUENCE [LARGE SCALE GENOMIC DNA]</scope>
</reference>
<gene>
    <name evidence="15" type="ORF">AAE3_LOCUS3701</name>
</gene>
<feature type="compositionally biased region" description="Polar residues" evidence="14">
    <location>
        <begin position="607"/>
        <end position="617"/>
    </location>
</feature>
<name>A0A8S0W8K6_CYCAE</name>
<feature type="compositionally biased region" description="Low complexity" evidence="14">
    <location>
        <begin position="178"/>
        <end position="189"/>
    </location>
</feature>
<keyword evidence="16" id="KW-1185">Reference proteome</keyword>
<protein>
    <recommendedName>
        <fullName evidence="17">Cytochrome P450</fullName>
    </recommendedName>
</protein>
<evidence type="ECO:0000256" key="1">
    <source>
        <dbReference type="ARBA" id="ARBA00001971"/>
    </source>
</evidence>
<comment type="caution">
    <text evidence="15">The sequence shown here is derived from an EMBL/GenBank/DDBJ whole genome shotgun (WGS) entry which is preliminary data.</text>
</comment>
<evidence type="ECO:0008006" key="17">
    <source>
        <dbReference type="Google" id="ProtNLM"/>
    </source>
</evidence>
<dbReference type="CDD" id="cd11069">
    <property type="entry name" value="CYP_FUM15-like"/>
    <property type="match status" value="1"/>
</dbReference>
<evidence type="ECO:0000256" key="6">
    <source>
        <dbReference type="ARBA" id="ARBA00022692"/>
    </source>
</evidence>
<evidence type="ECO:0000256" key="10">
    <source>
        <dbReference type="ARBA" id="ARBA00023004"/>
    </source>
</evidence>
<dbReference type="Gene3D" id="1.10.630.10">
    <property type="entry name" value="Cytochrome P450"/>
    <property type="match status" value="1"/>
</dbReference>
<dbReference type="EMBL" id="CACVBS010000033">
    <property type="protein sequence ID" value="CAA7261446.1"/>
    <property type="molecule type" value="Genomic_DNA"/>
</dbReference>
<evidence type="ECO:0000256" key="13">
    <source>
        <dbReference type="PIRSR" id="PIRSR602401-1"/>
    </source>
</evidence>
<evidence type="ECO:0000256" key="4">
    <source>
        <dbReference type="ARBA" id="ARBA00010617"/>
    </source>
</evidence>
<evidence type="ECO:0000313" key="15">
    <source>
        <dbReference type="EMBL" id="CAA7261446.1"/>
    </source>
</evidence>
<dbReference type="OrthoDB" id="1470350at2759"/>
<dbReference type="InterPro" id="IPR002401">
    <property type="entry name" value="Cyt_P450_E_grp-I"/>
</dbReference>
<evidence type="ECO:0000313" key="16">
    <source>
        <dbReference type="Proteomes" id="UP000467700"/>
    </source>
</evidence>
<dbReference type="PANTHER" id="PTHR24305">
    <property type="entry name" value="CYTOCHROME P450"/>
    <property type="match status" value="1"/>
</dbReference>